<keyword evidence="3" id="KW-0227">DNA damage</keyword>
<evidence type="ECO:0000259" key="13">
    <source>
        <dbReference type="Pfam" id="PF03731"/>
    </source>
</evidence>
<dbReference type="PANTHER" id="PTHR12604">
    <property type="entry name" value="KU AUTOANTIGEN DNA HELICASE"/>
    <property type="match status" value="1"/>
</dbReference>
<gene>
    <name evidence="15" type="primary">LOC102807918</name>
</gene>
<dbReference type="SUPFAM" id="SSF53300">
    <property type="entry name" value="vWA-like"/>
    <property type="match status" value="1"/>
</dbReference>
<dbReference type="InterPro" id="IPR006164">
    <property type="entry name" value="DNA_bd_Ku70/Ku80"/>
</dbReference>
<dbReference type="Pfam" id="PF03731">
    <property type="entry name" value="Ku_N"/>
    <property type="match status" value="1"/>
</dbReference>
<evidence type="ECO:0000256" key="11">
    <source>
        <dbReference type="SAM" id="MobiDB-lite"/>
    </source>
</evidence>
<comment type="subcellular location">
    <subcellularLocation>
        <location evidence="1">Nucleus</location>
    </subcellularLocation>
</comment>
<name>A0ABM0MS49_SACKO</name>
<keyword evidence="8" id="KW-0233">DNA recombination</keyword>
<proteinExistence type="predicted"/>
<keyword evidence="7" id="KW-0238">DNA-binding</keyword>
<dbReference type="Gene3D" id="3.40.50.410">
    <property type="entry name" value="von Willebrand factor, type A domain"/>
    <property type="match status" value="1"/>
</dbReference>
<feature type="domain" description="Ku" evidence="12">
    <location>
        <begin position="246"/>
        <end position="344"/>
    </location>
</feature>
<evidence type="ECO:0000313" key="14">
    <source>
        <dbReference type="Proteomes" id="UP000694865"/>
    </source>
</evidence>
<keyword evidence="4" id="KW-0378">Hydrolase</keyword>
<feature type="compositionally biased region" description="Acidic residues" evidence="11">
    <location>
        <begin position="168"/>
        <end position="178"/>
    </location>
</feature>
<dbReference type="RefSeq" id="XP_006822840.1">
    <property type="nucleotide sequence ID" value="XM_006822777.1"/>
</dbReference>
<evidence type="ECO:0000256" key="6">
    <source>
        <dbReference type="ARBA" id="ARBA00022840"/>
    </source>
</evidence>
<dbReference type="GeneID" id="102807918"/>
<feature type="domain" description="Ku70/Ku80 N-terminal alpha/beta" evidence="13">
    <location>
        <begin position="8"/>
        <end position="169"/>
    </location>
</feature>
<reference evidence="15" key="1">
    <citation type="submission" date="2025-08" db="UniProtKB">
        <authorList>
            <consortium name="RefSeq"/>
        </authorList>
    </citation>
    <scope>IDENTIFICATION</scope>
    <source>
        <tissue evidence="15">Testes</tissue>
    </source>
</reference>
<evidence type="ECO:0000256" key="3">
    <source>
        <dbReference type="ARBA" id="ARBA00022763"/>
    </source>
</evidence>
<dbReference type="InterPro" id="IPR036465">
    <property type="entry name" value="vWFA_dom_sf"/>
</dbReference>
<evidence type="ECO:0000256" key="4">
    <source>
        <dbReference type="ARBA" id="ARBA00022801"/>
    </source>
</evidence>
<evidence type="ECO:0000256" key="10">
    <source>
        <dbReference type="ARBA" id="ARBA00023242"/>
    </source>
</evidence>
<evidence type="ECO:0000259" key="12">
    <source>
        <dbReference type="Pfam" id="PF02735"/>
    </source>
</evidence>
<keyword evidence="9" id="KW-0234">DNA repair</keyword>
<dbReference type="PANTHER" id="PTHR12604:SF4">
    <property type="entry name" value="X-RAY REPAIR CROSS-COMPLEMENTING PROTEIN 5"/>
    <property type="match status" value="1"/>
</dbReference>
<dbReference type="InterPro" id="IPR016194">
    <property type="entry name" value="SPOC-like_C_dom_sf"/>
</dbReference>
<evidence type="ECO:0000256" key="9">
    <source>
        <dbReference type="ARBA" id="ARBA00023204"/>
    </source>
</evidence>
<evidence type="ECO:0000256" key="2">
    <source>
        <dbReference type="ARBA" id="ARBA00022741"/>
    </source>
</evidence>
<dbReference type="Gene3D" id="2.40.290.10">
    <property type="match status" value="1"/>
</dbReference>
<evidence type="ECO:0000313" key="15">
    <source>
        <dbReference type="RefSeq" id="XP_006822840.1"/>
    </source>
</evidence>
<accession>A0ABM0MS49</accession>
<keyword evidence="10" id="KW-0539">Nucleus</keyword>
<protein>
    <submittedName>
        <fullName evidence="15">X-ray repair cross-complementing protein 5-like</fullName>
    </submittedName>
</protein>
<organism evidence="14 15">
    <name type="scientific">Saccoglossus kowalevskii</name>
    <name type="common">Acorn worm</name>
    <dbReference type="NCBI Taxonomy" id="10224"/>
    <lineage>
        <taxon>Eukaryota</taxon>
        <taxon>Metazoa</taxon>
        <taxon>Hemichordata</taxon>
        <taxon>Enteropneusta</taxon>
        <taxon>Harrimaniidae</taxon>
        <taxon>Saccoglossus</taxon>
    </lineage>
</organism>
<feature type="region of interest" description="Disordered" evidence="11">
    <location>
        <begin position="164"/>
        <end position="201"/>
    </location>
</feature>
<keyword evidence="2" id="KW-0547">Nucleotide-binding</keyword>
<evidence type="ECO:0000256" key="8">
    <source>
        <dbReference type="ARBA" id="ARBA00023172"/>
    </source>
</evidence>
<evidence type="ECO:0000256" key="5">
    <source>
        <dbReference type="ARBA" id="ARBA00022806"/>
    </source>
</evidence>
<dbReference type="Pfam" id="PF02735">
    <property type="entry name" value="Ku"/>
    <property type="match status" value="1"/>
</dbReference>
<sequence>MAGDGKEAIVICLDVGPSMNQAPDGQETCLETSIKAISRILQRKVFADSKDEVGLVLFGTSETANDLAEGEEYQNITVAKPLGLATISLLEYVVKDIQPSNISADFVDALVVSMDLMEKSIRGKKFGSNRIVVFSNLGGEFTDDKLDAIINGLKSLETEINLIGPDMDGNDNDNDGGADENHAGGASNMPSRKEKTPQQRAGEALMSHILEATDGSCYSFSEALPALAFFQARTTKQVTWKCKLEIGDDLKIPACGYYKVKEGKMPRGWGSTYMKTAGKEFSIKYARSYHLNNDEETEIDQEDLVKGYRYGSDIIPMSKEDLDNMAYKPGNKCFKVLGFTKLEN</sequence>
<dbReference type="InterPro" id="IPR005161">
    <property type="entry name" value="Ku_N"/>
</dbReference>
<keyword evidence="6" id="KW-0067">ATP-binding</keyword>
<dbReference type="SUPFAM" id="SSF100939">
    <property type="entry name" value="SPOC domain-like"/>
    <property type="match status" value="1"/>
</dbReference>
<feature type="non-terminal residue" evidence="15">
    <location>
        <position position="344"/>
    </location>
</feature>
<keyword evidence="14" id="KW-1185">Reference proteome</keyword>
<evidence type="ECO:0000256" key="1">
    <source>
        <dbReference type="ARBA" id="ARBA00004123"/>
    </source>
</evidence>
<dbReference type="Proteomes" id="UP000694865">
    <property type="component" value="Unplaced"/>
</dbReference>
<keyword evidence="5" id="KW-0347">Helicase</keyword>
<evidence type="ECO:0000256" key="7">
    <source>
        <dbReference type="ARBA" id="ARBA00023125"/>
    </source>
</evidence>